<evidence type="ECO:0000256" key="1">
    <source>
        <dbReference type="ARBA" id="ARBA00022723"/>
    </source>
</evidence>
<dbReference type="PROSITE" id="PS51007">
    <property type="entry name" value="CYTC"/>
    <property type="match status" value="1"/>
</dbReference>
<organism evidence="5 6">
    <name type="scientific">Marinobacter salexigens</name>
    <dbReference type="NCBI Taxonomy" id="1925763"/>
    <lineage>
        <taxon>Bacteria</taxon>
        <taxon>Pseudomonadati</taxon>
        <taxon>Pseudomonadota</taxon>
        <taxon>Gammaproteobacteria</taxon>
        <taxon>Pseudomonadales</taxon>
        <taxon>Marinobacteraceae</taxon>
        <taxon>Marinobacter</taxon>
    </lineage>
</organism>
<name>A0ABS6A938_9GAMM</name>
<gene>
    <name evidence="5" type="ORF">KO508_06685</name>
</gene>
<reference evidence="5 6" key="1">
    <citation type="submission" date="2021-05" db="EMBL/GenBank/DDBJ databases">
        <title>Draft genomes of bacteria isolated from model marine particles.</title>
        <authorList>
            <person name="Datta M.S."/>
            <person name="Schwartzman J.A."/>
            <person name="Enke T.N."/>
            <person name="Saavedra J."/>
            <person name="Cermak N."/>
            <person name="Cordero O.X."/>
        </authorList>
    </citation>
    <scope>NUCLEOTIDE SEQUENCE [LARGE SCALE GENOMIC DNA]</scope>
    <source>
        <strain evidence="5 6">D2M19</strain>
    </source>
</reference>
<keyword evidence="2 3" id="KW-0408">Iron</keyword>
<keyword evidence="6" id="KW-1185">Reference proteome</keyword>
<feature type="domain" description="Cytochrome c" evidence="4">
    <location>
        <begin position="19"/>
        <end position="97"/>
    </location>
</feature>
<dbReference type="InterPro" id="IPR009056">
    <property type="entry name" value="Cyt_c-like_dom"/>
</dbReference>
<evidence type="ECO:0000313" key="6">
    <source>
        <dbReference type="Proteomes" id="UP000753376"/>
    </source>
</evidence>
<keyword evidence="3" id="KW-0349">Heme</keyword>
<comment type="caution">
    <text evidence="5">The sequence shown here is derived from an EMBL/GenBank/DDBJ whole genome shotgun (WGS) entry which is preliminary data.</text>
</comment>
<dbReference type="Proteomes" id="UP000753376">
    <property type="component" value="Unassembled WGS sequence"/>
</dbReference>
<proteinExistence type="predicted"/>
<evidence type="ECO:0000259" key="4">
    <source>
        <dbReference type="PROSITE" id="PS51007"/>
    </source>
</evidence>
<evidence type="ECO:0000313" key="5">
    <source>
        <dbReference type="EMBL" id="MBU2873697.1"/>
    </source>
</evidence>
<evidence type="ECO:0000256" key="3">
    <source>
        <dbReference type="PROSITE-ProRule" id="PRU00433"/>
    </source>
</evidence>
<sequence>MVILSPSALLADGQPEPSSSLSALENLVMQDCGSCHGMTLKGGLGPALRPENLSHLPEKAIAAIIREGIPGTAMPPWKPLLAPVDIEWISHQLKTGELVSP</sequence>
<keyword evidence="1 3" id="KW-0479">Metal-binding</keyword>
<accession>A0ABS6A938</accession>
<protein>
    <submittedName>
        <fullName evidence="5">Cytochrome c</fullName>
    </submittedName>
</protein>
<dbReference type="Pfam" id="PF13442">
    <property type="entry name" value="Cytochrome_CBB3"/>
    <property type="match status" value="1"/>
</dbReference>
<evidence type="ECO:0000256" key="2">
    <source>
        <dbReference type="ARBA" id="ARBA00023004"/>
    </source>
</evidence>
<dbReference type="EMBL" id="JAHKPV010000006">
    <property type="protein sequence ID" value="MBU2873697.1"/>
    <property type="molecule type" value="Genomic_DNA"/>
</dbReference>